<dbReference type="EMBL" id="CP003107">
    <property type="protein sequence ID" value="AET60074.1"/>
    <property type="molecule type" value="Genomic_DNA"/>
</dbReference>
<feature type="chain" id="PRO_5003504842" evidence="1">
    <location>
        <begin position="25"/>
        <end position="167"/>
    </location>
</feature>
<dbReference type="RefSeq" id="WP_014280787.1">
    <property type="nucleotide sequence ID" value="NC_016641.1"/>
</dbReference>
<name>G7W2H0_PAETH</name>
<evidence type="ECO:0000313" key="2">
    <source>
        <dbReference type="EMBL" id="AET60074.1"/>
    </source>
</evidence>
<gene>
    <name evidence="2" type="ordered locus">HPL003_16640</name>
</gene>
<dbReference type="KEGG" id="pta:HPL003_16640"/>
<dbReference type="OrthoDB" id="2662891at2"/>
<dbReference type="SUPFAM" id="SSF89260">
    <property type="entry name" value="Collagen-binding domain"/>
    <property type="match status" value="1"/>
</dbReference>
<keyword evidence="1" id="KW-0732">Signal</keyword>
<protein>
    <submittedName>
        <fullName evidence="2">Uncharacterized protein</fullName>
    </submittedName>
</protein>
<evidence type="ECO:0000313" key="3">
    <source>
        <dbReference type="Proteomes" id="UP000005876"/>
    </source>
</evidence>
<reference evidence="2 3" key="3">
    <citation type="journal article" date="2012" name="J. Bacteriol.">
        <title>Genome Sequence of Paenibacillus terrae HPL-003, a Xylanase-Producing Bacterium Isolated from Soil Found in Forest Residue.</title>
        <authorList>
            <person name="Shin S.H."/>
            <person name="Kim S."/>
            <person name="Kim J.Y."/>
            <person name="Song H.Y."/>
            <person name="Cho S.J."/>
            <person name="Kim D.R."/>
            <person name="Lee K.I."/>
            <person name="Lim H.K."/>
            <person name="Park N.J."/>
            <person name="Hwang I.T."/>
            <person name="Yang K.S."/>
        </authorList>
    </citation>
    <scope>NUCLEOTIDE SEQUENCE [LARGE SCALE GENOMIC DNA]</scope>
    <source>
        <strain evidence="2 3">HPL-003</strain>
    </source>
</reference>
<organism evidence="2 3">
    <name type="scientific">Paenibacillus terrae (strain HPL-003)</name>
    <dbReference type="NCBI Taxonomy" id="985665"/>
    <lineage>
        <taxon>Bacteria</taxon>
        <taxon>Bacillati</taxon>
        <taxon>Bacillota</taxon>
        <taxon>Bacilli</taxon>
        <taxon>Bacillales</taxon>
        <taxon>Paenibacillaceae</taxon>
        <taxon>Paenibacillus</taxon>
    </lineage>
</organism>
<dbReference type="HOGENOM" id="CLU_1609212_0_0_9"/>
<evidence type="ECO:0000256" key="1">
    <source>
        <dbReference type="SAM" id="SignalP"/>
    </source>
</evidence>
<dbReference type="Gene3D" id="2.60.120.380">
    <property type="match status" value="1"/>
</dbReference>
<sequence>MKKTLLASLGLTLMLSTSASVALAEEANSVPVAKESILASSLTGNEQEPNDDFDQANEFLIGDAFIGTLGKEGVPGVWEAYDVFKFKAFESQEVHFTIQGDRYPDCWLQLTIYDSNGQRIKRSRNGQYFLNTDVEKGKEYYLAVDAPGLQPYTGKTFFYKVSSEVVE</sequence>
<dbReference type="Proteomes" id="UP000005876">
    <property type="component" value="Chromosome"/>
</dbReference>
<reference evidence="3" key="1">
    <citation type="submission" date="2011-11" db="EMBL/GenBank/DDBJ databases">
        <title>Complete sequence of Paenibacillus terrae HPL-003.</title>
        <authorList>
            <person name="Shin S.H."/>
            <person name="Kim S."/>
            <person name="Kim J.Y."/>
        </authorList>
    </citation>
    <scope>NUCLEOTIDE SEQUENCE [LARGE SCALE GENOMIC DNA]</scope>
    <source>
        <strain evidence="3">HPL-003</strain>
    </source>
</reference>
<feature type="signal peptide" evidence="1">
    <location>
        <begin position="1"/>
        <end position="24"/>
    </location>
</feature>
<accession>G7W2H0</accession>
<proteinExistence type="predicted"/>
<reference key="2">
    <citation type="submission" date="2011-11" db="EMBL/GenBank/DDBJ databases">
        <authorList>
            <person name="Shin S.H."/>
            <person name="Kim S."/>
            <person name="Kim J.Y."/>
        </authorList>
    </citation>
    <scope>NUCLEOTIDE SEQUENCE</scope>
    <source>
        <strain>HPL-003</strain>
    </source>
</reference>
<dbReference type="AlphaFoldDB" id="G7W2H0"/>
<dbReference type="eggNOG" id="ENOG50306Z5">
    <property type="taxonomic scope" value="Bacteria"/>
</dbReference>